<dbReference type="Proteomes" id="UP000327157">
    <property type="component" value="Chromosome 9"/>
</dbReference>
<evidence type="ECO:0000256" key="3">
    <source>
        <dbReference type="ARBA" id="ARBA00023004"/>
    </source>
</evidence>
<feature type="binding site" description="axial binding residue" evidence="4">
    <location>
        <position position="403"/>
    </location>
    <ligand>
        <name>heme</name>
        <dbReference type="ChEBI" id="CHEBI:30413"/>
    </ligand>
    <ligandPart>
        <name>Fe</name>
        <dbReference type="ChEBI" id="CHEBI:18248"/>
    </ligandPart>
</feature>
<dbReference type="InterPro" id="IPR002401">
    <property type="entry name" value="Cyt_P450_E_grp-I"/>
</dbReference>
<dbReference type="SUPFAM" id="SSF48264">
    <property type="entry name" value="Cytochrome P450"/>
    <property type="match status" value="1"/>
</dbReference>
<dbReference type="InterPro" id="IPR036396">
    <property type="entry name" value="Cyt_P450_sf"/>
</dbReference>
<keyword evidence="6" id="KW-1185">Reference proteome</keyword>
<comment type="cofactor">
    <cofactor evidence="4">
        <name>heme</name>
        <dbReference type="ChEBI" id="CHEBI:30413"/>
    </cofactor>
</comment>
<evidence type="ECO:0000256" key="1">
    <source>
        <dbReference type="ARBA" id="ARBA00010617"/>
    </source>
</evidence>
<evidence type="ECO:0000313" key="5">
    <source>
        <dbReference type="EMBL" id="KAB2614024.1"/>
    </source>
</evidence>
<organism evidence="5 6">
    <name type="scientific">Pyrus ussuriensis x Pyrus communis</name>
    <dbReference type="NCBI Taxonomy" id="2448454"/>
    <lineage>
        <taxon>Eukaryota</taxon>
        <taxon>Viridiplantae</taxon>
        <taxon>Streptophyta</taxon>
        <taxon>Embryophyta</taxon>
        <taxon>Tracheophyta</taxon>
        <taxon>Spermatophyta</taxon>
        <taxon>Magnoliopsida</taxon>
        <taxon>eudicotyledons</taxon>
        <taxon>Gunneridae</taxon>
        <taxon>Pentapetalae</taxon>
        <taxon>rosids</taxon>
        <taxon>fabids</taxon>
        <taxon>Rosales</taxon>
        <taxon>Rosaceae</taxon>
        <taxon>Amygdaloideae</taxon>
        <taxon>Maleae</taxon>
        <taxon>Pyrus</taxon>
    </lineage>
</organism>
<evidence type="ECO:0000313" key="6">
    <source>
        <dbReference type="Proteomes" id="UP000327157"/>
    </source>
</evidence>
<dbReference type="GO" id="GO:0016125">
    <property type="term" value="P:sterol metabolic process"/>
    <property type="evidence" value="ECO:0007669"/>
    <property type="project" value="TreeGrafter"/>
</dbReference>
<reference evidence="5 6" key="3">
    <citation type="submission" date="2019-11" db="EMBL/GenBank/DDBJ databases">
        <title>A de novo genome assembly of a pear dwarfing rootstock.</title>
        <authorList>
            <person name="Wang F."/>
            <person name="Wang J."/>
            <person name="Li S."/>
            <person name="Zhang Y."/>
            <person name="Fang M."/>
            <person name="Ma L."/>
            <person name="Zhao Y."/>
            <person name="Jiang S."/>
        </authorList>
    </citation>
    <scope>NUCLEOTIDE SEQUENCE [LARGE SCALE GENOMIC DNA]</scope>
    <source>
        <strain evidence="5">S2</strain>
        <tissue evidence="5">Leaf</tissue>
    </source>
</reference>
<dbReference type="OrthoDB" id="3945418at2759"/>
<dbReference type="PRINTS" id="PR00463">
    <property type="entry name" value="EP450I"/>
</dbReference>
<dbReference type="GO" id="GO:0004497">
    <property type="term" value="F:monooxygenase activity"/>
    <property type="evidence" value="ECO:0007669"/>
    <property type="project" value="InterPro"/>
</dbReference>
<keyword evidence="3 4" id="KW-0408">Iron</keyword>
<dbReference type="PANTHER" id="PTHR24286:SF159">
    <property type="entry name" value="CYTOCHROME P450, FAMILY 724, SUBFAMILY A, POLYPEPTIDE 1"/>
    <property type="match status" value="1"/>
</dbReference>
<dbReference type="GO" id="GO:0005506">
    <property type="term" value="F:iron ion binding"/>
    <property type="evidence" value="ECO:0007669"/>
    <property type="project" value="InterPro"/>
</dbReference>
<dbReference type="AlphaFoldDB" id="A0A5N5GTC3"/>
<sequence length="463" mass="51970">MVLLSPISLLSLLLGIGLPTVSYILLKIFAAHENPAKNLPLGSMGWPLLGETLVFLKPHSSNSVGTFLQQHCSRYGKVFKSHLFGSPTIVSCDLELNMFVLQNKGKLFQASYPKSIHGIVGKHSLLTVSGNLHRKLRSIAVSFISVSKSSPDFLDLVQKLSISMMGSWNGCKQVSFFEQAKAFSLRLMVKNLLSVKPEEPLASRILEDFETFMTGFVSLPFNFPGTAYAKAVKARARLSSTVREIMEERRKGNINSNGGLLREREEEDFLDVILSKQNLTDEEIVSIVLDIMLGGYETTATLMSLIVHFLGHAPLAFHKLKVIYEAMRCGTVVKFVHRKALVDIKFEEFVIPSGWKVLPIFTGAHLDPDLHENATEFDPWRWTDNCKEMNKKIIALGGGVKLCPGSEFAKVVIAFFLHHLVLSYRWKTKPDECPLAYPYVQFRKGLMLEQFHRGKGPLRLFTI</sequence>
<dbReference type="InterPro" id="IPR001128">
    <property type="entry name" value="Cyt_P450"/>
</dbReference>
<dbReference type="PANTHER" id="PTHR24286">
    <property type="entry name" value="CYTOCHROME P450 26"/>
    <property type="match status" value="1"/>
</dbReference>
<dbReference type="GO" id="GO:0016705">
    <property type="term" value="F:oxidoreductase activity, acting on paired donors, with incorporation or reduction of molecular oxygen"/>
    <property type="evidence" value="ECO:0007669"/>
    <property type="project" value="InterPro"/>
</dbReference>
<comment type="similarity">
    <text evidence="1">Belongs to the cytochrome P450 family.</text>
</comment>
<protein>
    <submittedName>
        <fullName evidence="5">Cytochrome P450 724B1</fullName>
    </submittedName>
</protein>
<dbReference type="GO" id="GO:0010268">
    <property type="term" value="P:brassinosteroid homeostasis"/>
    <property type="evidence" value="ECO:0007669"/>
    <property type="project" value="TreeGrafter"/>
</dbReference>
<reference evidence="6" key="2">
    <citation type="submission" date="2019-10" db="EMBL/GenBank/DDBJ databases">
        <title>A de novo genome assembly of a pear dwarfing rootstock.</title>
        <authorList>
            <person name="Wang F."/>
            <person name="Wang J."/>
            <person name="Li S."/>
            <person name="Zhang Y."/>
            <person name="Fang M."/>
            <person name="Ma L."/>
            <person name="Zhao Y."/>
            <person name="Jiang S."/>
        </authorList>
    </citation>
    <scope>NUCLEOTIDE SEQUENCE [LARGE SCALE GENOMIC DNA]</scope>
</reference>
<proteinExistence type="inferred from homology"/>
<accession>A0A5N5GTC3</accession>
<dbReference type="GO" id="GO:0016132">
    <property type="term" value="P:brassinosteroid biosynthetic process"/>
    <property type="evidence" value="ECO:0007669"/>
    <property type="project" value="TreeGrafter"/>
</dbReference>
<name>A0A5N5GTC3_9ROSA</name>
<reference evidence="5 6" key="1">
    <citation type="submission" date="2019-09" db="EMBL/GenBank/DDBJ databases">
        <authorList>
            <person name="Ou C."/>
        </authorList>
    </citation>
    <scope>NUCLEOTIDE SEQUENCE [LARGE SCALE GENOMIC DNA]</scope>
    <source>
        <strain evidence="5">S2</strain>
        <tissue evidence="5">Leaf</tissue>
    </source>
</reference>
<evidence type="ECO:0000256" key="2">
    <source>
        <dbReference type="ARBA" id="ARBA00022723"/>
    </source>
</evidence>
<dbReference type="EMBL" id="SMOL01000458">
    <property type="protein sequence ID" value="KAB2614024.1"/>
    <property type="molecule type" value="Genomic_DNA"/>
</dbReference>
<evidence type="ECO:0000256" key="4">
    <source>
        <dbReference type="PIRSR" id="PIRSR602401-1"/>
    </source>
</evidence>
<gene>
    <name evidence="5" type="ORF">D8674_036340</name>
</gene>
<dbReference type="Gene3D" id="1.10.630.10">
    <property type="entry name" value="Cytochrome P450"/>
    <property type="match status" value="1"/>
</dbReference>
<comment type="caution">
    <text evidence="5">The sequence shown here is derived from an EMBL/GenBank/DDBJ whole genome shotgun (WGS) entry which is preliminary data.</text>
</comment>
<keyword evidence="4" id="KW-0349">Heme</keyword>
<dbReference type="Pfam" id="PF00067">
    <property type="entry name" value="p450"/>
    <property type="match status" value="2"/>
</dbReference>
<keyword evidence="2 4" id="KW-0479">Metal-binding</keyword>
<dbReference type="GO" id="GO:0020037">
    <property type="term" value="F:heme binding"/>
    <property type="evidence" value="ECO:0007669"/>
    <property type="project" value="InterPro"/>
</dbReference>